<dbReference type="InterPro" id="IPR012417">
    <property type="entry name" value="CaM-bd_dom_pln"/>
</dbReference>
<dbReference type="GO" id="GO:0005516">
    <property type="term" value="F:calmodulin binding"/>
    <property type="evidence" value="ECO:0007669"/>
    <property type="project" value="InterPro"/>
</dbReference>
<dbReference type="SMART" id="SM01054">
    <property type="entry name" value="CaM_binding"/>
    <property type="match status" value="1"/>
</dbReference>
<feature type="compositionally biased region" description="Basic and acidic residues" evidence="1">
    <location>
        <begin position="551"/>
        <end position="572"/>
    </location>
</feature>
<protein>
    <recommendedName>
        <fullName evidence="2">Calmodulin-binding domain-containing protein</fullName>
    </recommendedName>
</protein>
<feature type="compositionally biased region" description="Polar residues" evidence="1">
    <location>
        <begin position="282"/>
        <end position="303"/>
    </location>
</feature>
<dbReference type="EMBL" id="JAAALK010000289">
    <property type="protein sequence ID" value="KAG8049079.1"/>
    <property type="molecule type" value="Genomic_DNA"/>
</dbReference>
<reference evidence="3" key="1">
    <citation type="journal article" date="2021" name="bioRxiv">
        <title>Whole Genome Assembly and Annotation of Northern Wild Rice, Zizania palustris L., Supports a Whole Genome Duplication in the Zizania Genus.</title>
        <authorList>
            <person name="Haas M."/>
            <person name="Kono T."/>
            <person name="Macchietto M."/>
            <person name="Millas R."/>
            <person name="McGilp L."/>
            <person name="Shao M."/>
            <person name="Duquette J."/>
            <person name="Hirsch C.N."/>
            <person name="Kimball J."/>
        </authorList>
    </citation>
    <scope>NUCLEOTIDE SEQUENCE</scope>
    <source>
        <tissue evidence="3">Fresh leaf tissue</tissue>
    </source>
</reference>
<dbReference type="OrthoDB" id="766386at2759"/>
<keyword evidence="4" id="KW-1185">Reference proteome</keyword>
<organism evidence="3 4">
    <name type="scientific">Zizania palustris</name>
    <name type="common">Northern wild rice</name>
    <dbReference type="NCBI Taxonomy" id="103762"/>
    <lineage>
        <taxon>Eukaryota</taxon>
        <taxon>Viridiplantae</taxon>
        <taxon>Streptophyta</taxon>
        <taxon>Embryophyta</taxon>
        <taxon>Tracheophyta</taxon>
        <taxon>Spermatophyta</taxon>
        <taxon>Magnoliopsida</taxon>
        <taxon>Liliopsida</taxon>
        <taxon>Poales</taxon>
        <taxon>Poaceae</taxon>
        <taxon>BOP clade</taxon>
        <taxon>Oryzoideae</taxon>
        <taxon>Oryzeae</taxon>
        <taxon>Zizaniinae</taxon>
        <taxon>Zizania</taxon>
    </lineage>
</organism>
<sequence length="661" mass="72316">MTDEVIKEVIIVSTPESARSKNDDCPVNSPEYVDGSSVPSDLKRKEKPVPHYLIASTGSCHDNCKFGAHHSPESKKYWPVRRWHQDHANTGCGKQGHDEISTQRGRPRNKDLALKISLVKDGSTPVKPEFIKAKLPMEMAFDHSESSPRVQELSAEASERVEAGTLPCDDDKCLIPDDNVACCVDRESSEGAVSIELEMPVAIQDSDASDDHVADVILSSEGVHKTGELLLVDYVSDGSANEYASSEKRNTQIVMASEEHENSGNGTISKSLYEEPIKQKSKATSTTTRNIASSQKSGSTSHQKAAGTTAVESSNGQKIMRTKADTSATSKFHRSKKFSSSVPSSAPKVKEIKVPSPASAMDQSSKPARISKLKALTAKNAPSHLISSGKQTDRKMALKNVGKNAHVWQKKVEEKVILSPLKLSRSINMSAKSLLSIKMRAVKKEKPASPVKSNKKIYRTENDVAVPREKNLKTASPKVRKVEVNKESRSHKEKSAMPRTENARGTKSATASSSILTQLPRKLTFRRGKVLNLHSNSENSTPRRLRFRPAKTVEDSNRSKESTRGRTTRKSDAATSSASKDSGSSQAEVVVLRHQDVKDRKKNEQGLFNNVIEETASKLVETRKSKVKALVGAFETVISLQESKVAPAAAVSFDLKCVVRF</sequence>
<feature type="region of interest" description="Disordered" evidence="1">
    <location>
        <begin position="15"/>
        <end position="43"/>
    </location>
</feature>
<evidence type="ECO:0000256" key="1">
    <source>
        <dbReference type="SAM" id="MobiDB-lite"/>
    </source>
</evidence>
<feature type="region of interest" description="Disordered" evidence="1">
    <location>
        <begin position="256"/>
        <end position="366"/>
    </location>
</feature>
<feature type="domain" description="Calmodulin-binding" evidence="2">
    <location>
        <begin position="519"/>
        <end position="639"/>
    </location>
</feature>
<feature type="compositionally biased region" description="Low complexity" evidence="1">
    <location>
        <begin position="338"/>
        <end position="347"/>
    </location>
</feature>
<dbReference type="PANTHER" id="PTHR33349">
    <property type="entry name" value="EMB|CAB62594.1"/>
    <property type="match status" value="1"/>
</dbReference>
<gene>
    <name evidence="3" type="ORF">GUJ93_ZPchr0009g1023</name>
</gene>
<evidence type="ECO:0000259" key="2">
    <source>
        <dbReference type="SMART" id="SM01054"/>
    </source>
</evidence>
<evidence type="ECO:0000313" key="3">
    <source>
        <dbReference type="EMBL" id="KAG8049079.1"/>
    </source>
</evidence>
<dbReference type="AlphaFoldDB" id="A0A8J5RN55"/>
<feature type="region of interest" description="Disordered" evidence="1">
    <location>
        <begin position="469"/>
        <end position="589"/>
    </location>
</feature>
<evidence type="ECO:0000313" key="4">
    <source>
        <dbReference type="Proteomes" id="UP000729402"/>
    </source>
</evidence>
<comment type="caution">
    <text evidence="3">The sequence shown here is derived from an EMBL/GenBank/DDBJ whole genome shotgun (WGS) entry which is preliminary data.</text>
</comment>
<dbReference type="Pfam" id="PF07839">
    <property type="entry name" value="CaM_binding"/>
    <property type="match status" value="1"/>
</dbReference>
<reference evidence="3" key="2">
    <citation type="submission" date="2021-02" db="EMBL/GenBank/DDBJ databases">
        <authorList>
            <person name="Kimball J.A."/>
            <person name="Haas M.W."/>
            <person name="Macchietto M."/>
            <person name="Kono T."/>
            <person name="Duquette J."/>
            <person name="Shao M."/>
        </authorList>
    </citation>
    <scope>NUCLEOTIDE SEQUENCE</scope>
    <source>
        <tissue evidence="3">Fresh leaf tissue</tissue>
    </source>
</reference>
<feature type="compositionally biased region" description="Polar residues" evidence="1">
    <location>
        <begin position="505"/>
        <end position="517"/>
    </location>
</feature>
<dbReference type="Proteomes" id="UP000729402">
    <property type="component" value="Unassembled WGS sequence"/>
</dbReference>
<dbReference type="PANTHER" id="PTHR33349:SF33">
    <property type="entry name" value="EXPRESSED PROTEIN"/>
    <property type="match status" value="1"/>
</dbReference>
<accession>A0A8J5RN55</accession>
<proteinExistence type="predicted"/>
<feature type="region of interest" description="Disordered" evidence="1">
    <location>
        <begin position="87"/>
        <end position="108"/>
    </location>
</feature>
<feature type="compositionally biased region" description="Polar residues" evidence="1">
    <location>
        <begin position="533"/>
        <end position="542"/>
    </location>
</feature>
<name>A0A8J5RN55_ZIZPA</name>
<feature type="compositionally biased region" description="Low complexity" evidence="1">
    <location>
        <begin position="573"/>
        <end position="585"/>
    </location>
</feature>
<feature type="compositionally biased region" description="Basic and acidic residues" evidence="1">
    <location>
        <begin position="480"/>
        <end position="504"/>
    </location>
</feature>